<dbReference type="AlphaFoldDB" id="A0A6J7H678"/>
<dbReference type="InterPro" id="IPR019587">
    <property type="entry name" value="Polyketide_cyclase/dehydratase"/>
</dbReference>
<dbReference type="CDD" id="cd07812">
    <property type="entry name" value="SRPBCC"/>
    <property type="match status" value="1"/>
</dbReference>
<dbReference type="Gene3D" id="3.30.530.20">
    <property type="match status" value="1"/>
</dbReference>
<name>A0A6J7H678_9ZZZZ</name>
<dbReference type="EMBL" id="CAFBMR010000039">
    <property type="protein sequence ID" value="CAB4915302.1"/>
    <property type="molecule type" value="Genomic_DNA"/>
</dbReference>
<reference evidence="1" key="1">
    <citation type="submission" date="2020-05" db="EMBL/GenBank/DDBJ databases">
        <authorList>
            <person name="Chiriac C."/>
            <person name="Salcher M."/>
            <person name="Ghai R."/>
            <person name="Kavagutti S V."/>
        </authorList>
    </citation>
    <scope>NUCLEOTIDE SEQUENCE</scope>
</reference>
<dbReference type="InterPro" id="IPR023393">
    <property type="entry name" value="START-like_dom_sf"/>
</dbReference>
<gene>
    <name evidence="1" type="ORF">UFOPK3610_01080</name>
</gene>
<dbReference type="SUPFAM" id="SSF55961">
    <property type="entry name" value="Bet v1-like"/>
    <property type="match status" value="1"/>
</dbReference>
<organism evidence="1">
    <name type="scientific">freshwater metagenome</name>
    <dbReference type="NCBI Taxonomy" id="449393"/>
    <lineage>
        <taxon>unclassified sequences</taxon>
        <taxon>metagenomes</taxon>
        <taxon>ecological metagenomes</taxon>
    </lineage>
</organism>
<protein>
    <submittedName>
        <fullName evidence="1">Unannotated protein</fullName>
    </submittedName>
</protein>
<proteinExistence type="predicted"/>
<accession>A0A6J7H678</accession>
<sequence>MAQVVFTVRRSLRLPAQAVFDELIDWSGHAEWVPMTKVQILEGDGGVGTSFVATTGLGKAALPDRMRVEALDREAMTVHIVKIGPVLTGDVHLAVTASSNTTCELSWVEDVRVPGLPAFLARPVAAAASKAFTSSIDRMAKRVTRRSQV</sequence>
<dbReference type="Pfam" id="PF10604">
    <property type="entry name" value="Polyketide_cyc2"/>
    <property type="match status" value="1"/>
</dbReference>
<evidence type="ECO:0000313" key="1">
    <source>
        <dbReference type="EMBL" id="CAB4915302.1"/>
    </source>
</evidence>